<gene>
    <name evidence="5" type="ORF">H0485_04870</name>
</gene>
<protein>
    <submittedName>
        <fullName evidence="5">Capsule biosynthesis protein</fullName>
    </submittedName>
</protein>
<feature type="region of interest" description="Disordered" evidence="2">
    <location>
        <begin position="1"/>
        <end position="74"/>
    </location>
</feature>
<dbReference type="PANTHER" id="PTHR32309:SF13">
    <property type="entry name" value="FERRIC ENTEROBACTIN TRANSPORT PROTEIN FEPE"/>
    <property type="match status" value="1"/>
</dbReference>
<accession>A0ABS8CIY6</accession>
<feature type="compositionally biased region" description="Low complexity" evidence="2">
    <location>
        <begin position="139"/>
        <end position="148"/>
    </location>
</feature>
<sequence>MRIERRAKTGTAAAAAAAPAAASAEPLLFDNDEDGFGPEGFATAGQSSQTSPAAAPAPPAEAAASPDTPARDPGQIAAALEAIRAEGLTGRQLRNARRVAQRHEISAASDIDAVRLLRQAGIDPFQRGAMLDMVEPEESSATGASGAARPDPAASPEGQSRALTALNGEPQRLPQPIRPGAATPSPEARAEVNHAAEIRRMQQDIARRRRRKLSLLFMRLFMFVLLPTLFTGWYFASVATRQYGTKSEFAVQMAESPMAAGGMGGLLQGTSMATSQDSIAVQGYLQSREAMQRLEADVGFRRYFTGDNIDPVLRLAPDAAFDAGYKLYRSHLKISYDPSEGIIRMEVIAPDPEISVKWSEQLISYAEGQVDQLTQRLRADAMRGARESYVEAEAAVVAAQERVVALQERFKILSSEAELSLLTQQISALDTQLIQEKLALAQMEGNATPNPARIEPVRRRITILENEISLLRKRLTEGEDGSTSLAQIQGQLLVAQADVETRQMILAQSLQAMENSRIEANRQTRYLSTSVSPIAPDLPSYPKVFENTLVTMLILLGIYLMISMTVAILREQVSS</sequence>
<evidence type="ECO:0000256" key="1">
    <source>
        <dbReference type="SAM" id="Coils"/>
    </source>
</evidence>
<name>A0ABS8CIY6_9RHOB</name>
<feature type="chain" id="PRO_5046033382" evidence="4">
    <location>
        <begin position="25"/>
        <end position="575"/>
    </location>
</feature>
<feature type="transmembrane region" description="Helical" evidence="3">
    <location>
        <begin position="216"/>
        <end position="236"/>
    </location>
</feature>
<comment type="caution">
    <text evidence="5">The sequence shown here is derived from an EMBL/GenBank/DDBJ whole genome shotgun (WGS) entry which is preliminary data.</text>
</comment>
<reference evidence="5 6" key="1">
    <citation type="submission" date="2020-07" db="EMBL/GenBank/DDBJ databases">
        <title>Pseudogemmobacter sp. nov., isolated from poultry manure in Taiwan.</title>
        <authorList>
            <person name="Lin S.-Y."/>
            <person name="Tang Y.-S."/>
            <person name="Young C.-C."/>
        </authorList>
    </citation>
    <scope>NUCLEOTIDE SEQUENCE [LARGE SCALE GENOMIC DNA]</scope>
    <source>
        <strain evidence="5 6">CC-YST710</strain>
    </source>
</reference>
<evidence type="ECO:0000256" key="4">
    <source>
        <dbReference type="SAM" id="SignalP"/>
    </source>
</evidence>
<organism evidence="5 6">
    <name type="scientific">Pseudogemmobacter faecipullorum</name>
    <dbReference type="NCBI Taxonomy" id="2755041"/>
    <lineage>
        <taxon>Bacteria</taxon>
        <taxon>Pseudomonadati</taxon>
        <taxon>Pseudomonadota</taxon>
        <taxon>Alphaproteobacteria</taxon>
        <taxon>Rhodobacterales</taxon>
        <taxon>Paracoccaceae</taxon>
        <taxon>Pseudogemmobacter</taxon>
    </lineage>
</organism>
<keyword evidence="6" id="KW-1185">Reference proteome</keyword>
<feature type="compositionally biased region" description="Low complexity" evidence="2">
    <location>
        <begin position="42"/>
        <end position="68"/>
    </location>
</feature>
<evidence type="ECO:0000256" key="3">
    <source>
        <dbReference type="SAM" id="Phobius"/>
    </source>
</evidence>
<proteinExistence type="predicted"/>
<feature type="coiled-coil region" evidence="1">
    <location>
        <begin position="382"/>
        <end position="416"/>
    </location>
</feature>
<dbReference type="Proteomes" id="UP001198571">
    <property type="component" value="Unassembled WGS sequence"/>
</dbReference>
<feature type="compositionally biased region" description="Low complexity" evidence="2">
    <location>
        <begin position="12"/>
        <end position="24"/>
    </location>
</feature>
<feature type="signal peptide" evidence="4">
    <location>
        <begin position="1"/>
        <end position="24"/>
    </location>
</feature>
<evidence type="ECO:0000256" key="2">
    <source>
        <dbReference type="SAM" id="MobiDB-lite"/>
    </source>
</evidence>
<keyword evidence="3" id="KW-0472">Membrane</keyword>
<dbReference type="PANTHER" id="PTHR32309">
    <property type="entry name" value="TYROSINE-PROTEIN KINASE"/>
    <property type="match status" value="1"/>
</dbReference>
<keyword evidence="3" id="KW-1133">Transmembrane helix</keyword>
<dbReference type="InterPro" id="IPR050445">
    <property type="entry name" value="Bact_polysacc_biosynth/exp"/>
</dbReference>
<keyword evidence="1" id="KW-0175">Coiled coil</keyword>
<evidence type="ECO:0000313" key="6">
    <source>
        <dbReference type="Proteomes" id="UP001198571"/>
    </source>
</evidence>
<feature type="region of interest" description="Disordered" evidence="2">
    <location>
        <begin position="135"/>
        <end position="191"/>
    </location>
</feature>
<keyword evidence="4" id="KW-0732">Signal</keyword>
<feature type="transmembrane region" description="Helical" evidence="3">
    <location>
        <begin position="549"/>
        <end position="569"/>
    </location>
</feature>
<dbReference type="EMBL" id="JACDXX010000003">
    <property type="protein sequence ID" value="MCB5409339.1"/>
    <property type="molecule type" value="Genomic_DNA"/>
</dbReference>
<keyword evidence="3" id="KW-0812">Transmembrane</keyword>
<evidence type="ECO:0000313" key="5">
    <source>
        <dbReference type="EMBL" id="MCB5409339.1"/>
    </source>
</evidence>